<evidence type="ECO:0000313" key="2">
    <source>
        <dbReference type="Proteomes" id="UP000006546"/>
    </source>
</evidence>
<evidence type="ECO:0000313" key="1">
    <source>
        <dbReference type="EMBL" id="AEE17010.1"/>
    </source>
</evidence>
<dbReference type="STRING" id="906968.Trebr_1587"/>
<keyword evidence="2" id="KW-1185">Reference proteome</keyword>
<proteinExistence type="predicted"/>
<dbReference type="Proteomes" id="UP000006546">
    <property type="component" value="Chromosome"/>
</dbReference>
<reference evidence="2" key="1">
    <citation type="submission" date="2011-04" db="EMBL/GenBank/DDBJ databases">
        <title>The complete genome of Treponema brennaborense DSM 12168.</title>
        <authorList>
            <person name="Lucas S."/>
            <person name="Han J."/>
            <person name="Lapidus A."/>
            <person name="Bruce D."/>
            <person name="Goodwin L."/>
            <person name="Pitluck S."/>
            <person name="Peters L."/>
            <person name="Kyrpides N."/>
            <person name="Mavromatis K."/>
            <person name="Ivanova N."/>
            <person name="Mikhailova N."/>
            <person name="Pagani I."/>
            <person name="Teshima H."/>
            <person name="Detter J.C."/>
            <person name="Tapia R."/>
            <person name="Han C."/>
            <person name="Land M."/>
            <person name="Hauser L."/>
            <person name="Markowitz V."/>
            <person name="Cheng J.-F."/>
            <person name="Hugenholtz P."/>
            <person name="Woyke T."/>
            <person name="Wu D."/>
            <person name="Gronow S."/>
            <person name="Wellnitz S."/>
            <person name="Brambilla E."/>
            <person name="Klenk H.-P."/>
            <person name="Eisen J.A."/>
        </authorList>
    </citation>
    <scope>NUCLEOTIDE SEQUENCE [LARGE SCALE GENOMIC DNA]</scope>
    <source>
        <strain evidence="2">DSM 12168 / CIP 105900 / DD5/3</strain>
    </source>
</reference>
<gene>
    <name evidence="1" type="ordered locus">Trebr_1587</name>
</gene>
<dbReference type="eggNOG" id="ENOG5033D2Y">
    <property type="taxonomic scope" value="Bacteria"/>
</dbReference>
<dbReference type="AlphaFoldDB" id="F4LPL4"/>
<sequence length="226" mass="27305">MKKFPYFRFQQRTPPAGVFSARRTLTARFTALVLACCFCVQPAFPYFVTYKEQYYNLFHVHYQQYPDDVLENIYWLEKAAAADFCNPQYALAKITDERDWEKYRYLFMMHINLKLIEQHMRLGRTWDKQVAYFYDAPWKEEYLRDLEKAESAYRAGLYYWKEASVWAEKADAGSFRFLYLTDVQNWEDERERIAAGKLDYEKILNRELARLAKVKETFLAMDDKTY</sequence>
<name>F4LPL4_TREBD</name>
<dbReference type="HOGENOM" id="CLU_102574_0_0_12"/>
<dbReference type="KEGG" id="tbe:Trebr_1587"/>
<accession>F4LPL4</accession>
<protein>
    <submittedName>
        <fullName evidence="1">Uncharacterized protein</fullName>
    </submittedName>
</protein>
<dbReference type="EMBL" id="CP002696">
    <property type="protein sequence ID" value="AEE17010.1"/>
    <property type="molecule type" value="Genomic_DNA"/>
</dbReference>
<organism evidence="1 2">
    <name type="scientific">Treponema brennaborense (strain DSM 12168 / CIP 105900 / DD5/3)</name>
    <dbReference type="NCBI Taxonomy" id="906968"/>
    <lineage>
        <taxon>Bacteria</taxon>
        <taxon>Pseudomonadati</taxon>
        <taxon>Spirochaetota</taxon>
        <taxon>Spirochaetia</taxon>
        <taxon>Spirochaetales</taxon>
        <taxon>Treponemataceae</taxon>
        <taxon>Treponema</taxon>
    </lineage>
</organism>